<evidence type="ECO:0000313" key="3">
    <source>
        <dbReference type="Proteomes" id="UP000326396"/>
    </source>
</evidence>
<feature type="signal peptide" evidence="1">
    <location>
        <begin position="1"/>
        <end position="21"/>
    </location>
</feature>
<accession>A0A5N6LYI2</accession>
<dbReference type="Pfam" id="PF07172">
    <property type="entry name" value="GRP"/>
    <property type="match status" value="1"/>
</dbReference>
<dbReference type="EMBL" id="SZYD01000017">
    <property type="protein sequence ID" value="KAD3066601.1"/>
    <property type="molecule type" value="Genomic_DNA"/>
</dbReference>
<protein>
    <recommendedName>
        <fullName evidence="4">Glycine-rich protein</fullName>
    </recommendedName>
</protein>
<gene>
    <name evidence="2" type="ORF">E3N88_34481</name>
</gene>
<proteinExistence type="predicted"/>
<keyword evidence="3" id="KW-1185">Reference proteome</keyword>
<dbReference type="AlphaFoldDB" id="A0A5N6LYI2"/>
<sequence length="103" mass="11177">MKFKSFILLCYLFALVLLVSSTEEEVQTIKDEKNDADKAPKEYHVNDGYGGGWGGYVGGDDWDGYSGGDLGVVAVGSIIEDVVDAVDLSLKQSLLTSRKQLLN</sequence>
<dbReference type="Proteomes" id="UP000326396">
    <property type="component" value="Linkage Group LG7"/>
</dbReference>
<organism evidence="2 3">
    <name type="scientific">Mikania micrantha</name>
    <name type="common">bitter vine</name>
    <dbReference type="NCBI Taxonomy" id="192012"/>
    <lineage>
        <taxon>Eukaryota</taxon>
        <taxon>Viridiplantae</taxon>
        <taxon>Streptophyta</taxon>
        <taxon>Embryophyta</taxon>
        <taxon>Tracheophyta</taxon>
        <taxon>Spermatophyta</taxon>
        <taxon>Magnoliopsida</taxon>
        <taxon>eudicotyledons</taxon>
        <taxon>Gunneridae</taxon>
        <taxon>Pentapetalae</taxon>
        <taxon>asterids</taxon>
        <taxon>campanulids</taxon>
        <taxon>Asterales</taxon>
        <taxon>Asteraceae</taxon>
        <taxon>Asteroideae</taxon>
        <taxon>Heliantheae alliance</taxon>
        <taxon>Eupatorieae</taxon>
        <taxon>Mikania</taxon>
    </lineage>
</organism>
<name>A0A5N6LYI2_9ASTR</name>
<feature type="chain" id="PRO_5024397856" description="Glycine-rich protein" evidence="1">
    <location>
        <begin position="22"/>
        <end position="103"/>
    </location>
</feature>
<comment type="caution">
    <text evidence="2">The sequence shown here is derived from an EMBL/GenBank/DDBJ whole genome shotgun (WGS) entry which is preliminary data.</text>
</comment>
<dbReference type="InterPro" id="IPR010800">
    <property type="entry name" value="GRP"/>
</dbReference>
<evidence type="ECO:0008006" key="4">
    <source>
        <dbReference type="Google" id="ProtNLM"/>
    </source>
</evidence>
<keyword evidence="1" id="KW-0732">Signal</keyword>
<reference evidence="2 3" key="1">
    <citation type="submission" date="2019-05" db="EMBL/GenBank/DDBJ databases">
        <title>Mikania micrantha, genome provides insights into the molecular mechanism of rapid growth.</title>
        <authorList>
            <person name="Liu B."/>
        </authorList>
    </citation>
    <scope>NUCLEOTIDE SEQUENCE [LARGE SCALE GENOMIC DNA]</scope>
    <source>
        <strain evidence="2">NLD-2019</strain>
        <tissue evidence="2">Leaf</tissue>
    </source>
</reference>
<evidence type="ECO:0000256" key="1">
    <source>
        <dbReference type="SAM" id="SignalP"/>
    </source>
</evidence>
<evidence type="ECO:0000313" key="2">
    <source>
        <dbReference type="EMBL" id="KAD3066601.1"/>
    </source>
</evidence>